<proteinExistence type="predicted"/>
<dbReference type="Proteomes" id="UP001501237">
    <property type="component" value="Unassembled WGS sequence"/>
</dbReference>
<dbReference type="EMBL" id="BAAAUV010000040">
    <property type="protein sequence ID" value="GAA3240147.1"/>
    <property type="molecule type" value="Genomic_DNA"/>
</dbReference>
<organism evidence="1 2">
    <name type="scientific">Actinocorallia longicatena</name>
    <dbReference type="NCBI Taxonomy" id="111803"/>
    <lineage>
        <taxon>Bacteria</taxon>
        <taxon>Bacillati</taxon>
        <taxon>Actinomycetota</taxon>
        <taxon>Actinomycetes</taxon>
        <taxon>Streptosporangiales</taxon>
        <taxon>Thermomonosporaceae</taxon>
        <taxon>Actinocorallia</taxon>
    </lineage>
</organism>
<keyword evidence="2" id="KW-1185">Reference proteome</keyword>
<name>A0ABP6QQZ3_9ACTN</name>
<evidence type="ECO:0000313" key="1">
    <source>
        <dbReference type="EMBL" id="GAA3240147.1"/>
    </source>
</evidence>
<dbReference type="RefSeq" id="WP_344838833.1">
    <property type="nucleotide sequence ID" value="NZ_BAAAUV010000040.1"/>
</dbReference>
<comment type="caution">
    <text evidence="1">The sequence shown here is derived from an EMBL/GenBank/DDBJ whole genome shotgun (WGS) entry which is preliminary data.</text>
</comment>
<accession>A0ABP6QQZ3</accession>
<sequence length="181" mass="19566">MPRGAYVHLKSGREERFQCAPGPAGWRYVAEGVDLAVDSRWRPARLQLGAGERVIRGGALGRELLWVRDGVEHSAEALGFLGESPCFLVAVARSLGLEAGEFRDVPLVAFEGGSLAARTVRQRWTLVSVEEHATELGGLPVQQWAVTDLETAEQEEFHLAGDVVLAAEGIELASLESPPNL</sequence>
<reference evidence="2" key="1">
    <citation type="journal article" date="2019" name="Int. J. Syst. Evol. Microbiol.">
        <title>The Global Catalogue of Microorganisms (GCM) 10K type strain sequencing project: providing services to taxonomists for standard genome sequencing and annotation.</title>
        <authorList>
            <consortium name="The Broad Institute Genomics Platform"/>
            <consortium name="The Broad Institute Genome Sequencing Center for Infectious Disease"/>
            <person name="Wu L."/>
            <person name="Ma J."/>
        </authorList>
    </citation>
    <scope>NUCLEOTIDE SEQUENCE [LARGE SCALE GENOMIC DNA]</scope>
    <source>
        <strain evidence="2">JCM 9377</strain>
    </source>
</reference>
<evidence type="ECO:0000313" key="2">
    <source>
        <dbReference type="Proteomes" id="UP001501237"/>
    </source>
</evidence>
<gene>
    <name evidence="1" type="ORF">GCM10010468_76700</name>
</gene>
<protein>
    <submittedName>
        <fullName evidence="1">Uncharacterized protein</fullName>
    </submittedName>
</protein>